<dbReference type="Proteomes" id="UP001501721">
    <property type="component" value="Unassembled WGS sequence"/>
</dbReference>
<dbReference type="PIRSF" id="PIRSF000097">
    <property type="entry name" value="AKR"/>
    <property type="match status" value="1"/>
</dbReference>
<dbReference type="RefSeq" id="WP_346074943.1">
    <property type="nucleotide sequence ID" value="NZ_BAAATL010000025.1"/>
</dbReference>
<evidence type="ECO:0000256" key="2">
    <source>
        <dbReference type="ARBA" id="ARBA00022857"/>
    </source>
</evidence>
<evidence type="ECO:0000313" key="6">
    <source>
        <dbReference type="Proteomes" id="UP001501721"/>
    </source>
</evidence>
<proteinExistence type="inferred from homology"/>
<dbReference type="Gene3D" id="3.20.20.100">
    <property type="entry name" value="NADP-dependent oxidoreductase domain"/>
    <property type="match status" value="1"/>
</dbReference>
<accession>A0ABP5ZAV4</accession>
<dbReference type="Pfam" id="PF00248">
    <property type="entry name" value="Aldo_ket_red"/>
    <property type="match status" value="1"/>
</dbReference>
<sequence>MAPTSVPAVTLGNGVEIPQLGFGVFQVPDDETTAAVTAALETGYRSIDTAAIYGNEKGVGRALAASGLPRKDLFVTTKVWNADQGYDATLRAFDASLAALGLDHVDLYLIHWPAPARDLYRDSWRALERLAGEGRVRAAGVSNFQPGHLRRLLEDATLTPAVNQIELHPGLQQAELRAFHAEHAIATEAWSPLAQGAVLGEPVIGDLAARYGRSPAQIVIRWHLQLGNIVIPKSVTPARIRENFDVFGFTLTDEEMRALAALDRGLRTGPHPDELN</sequence>
<evidence type="ECO:0000259" key="4">
    <source>
        <dbReference type="Pfam" id="PF00248"/>
    </source>
</evidence>
<keyword evidence="6" id="KW-1185">Reference proteome</keyword>
<protein>
    <submittedName>
        <fullName evidence="5">Aldo/keto reductase</fullName>
    </submittedName>
</protein>
<dbReference type="PANTHER" id="PTHR43827">
    <property type="entry name" value="2,5-DIKETO-D-GLUCONIC ACID REDUCTASE"/>
    <property type="match status" value="1"/>
</dbReference>
<evidence type="ECO:0000256" key="1">
    <source>
        <dbReference type="ARBA" id="ARBA00007905"/>
    </source>
</evidence>
<dbReference type="EMBL" id="BAAATL010000025">
    <property type="protein sequence ID" value="GAA2494849.1"/>
    <property type="molecule type" value="Genomic_DNA"/>
</dbReference>
<dbReference type="PROSITE" id="PS00798">
    <property type="entry name" value="ALDOKETO_REDUCTASE_1"/>
    <property type="match status" value="1"/>
</dbReference>
<comment type="caution">
    <text evidence="5">The sequence shown here is derived from an EMBL/GenBank/DDBJ whole genome shotgun (WGS) entry which is preliminary data.</text>
</comment>
<dbReference type="InterPro" id="IPR018170">
    <property type="entry name" value="Aldo/ket_reductase_CS"/>
</dbReference>
<dbReference type="PROSITE" id="PS00063">
    <property type="entry name" value="ALDOKETO_REDUCTASE_3"/>
    <property type="match status" value="1"/>
</dbReference>
<evidence type="ECO:0000313" key="5">
    <source>
        <dbReference type="EMBL" id="GAA2494849.1"/>
    </source>
</evidence>
<dbReference type="InterPro" id="IPR020471">
    <property type="entry name" value="AKR"/>
</dbReference>
<dbReference type="PRINTS" id="PR00069">
    <property type="entry name" value="ALDKETRDTASE"/>
</dbReference>
<keyword evidence="2" id="KW-0521">NADP</keyword>
<dbReference type="PANTHER" id="PTHR43827:SF3">
    <property type="entry name" value="NADP-DEPENDENT OXIDOREDUCTASE DOMAIN-CONTAINING PROTEIN"/>
    <property type="match status" value="1"/>
</dbReference>
<dbReference type="InterPro" id="IPR036812">
    <property type="entry name" value="NAD(P)_OxRdtase_dom_sf"/>
</dbReference>
<evidence type="ECO:0000256" key="3">
    <source>
        <dbReference type="ARBA" id="ARBA00023002"/>
    </source>
</evidence>
<feature type="domain" description="NADP-dependent oxidoreductase" evidence="4">
    <location>
        <begin position="26"/>
        <end position="263"/>
    </location>
</feature>
<name>A0ABP5ZAV4_9ACTN</name>
<comment type="similarity">
    <text evidence="1">Belongs to the aldo/keto reductase family.</text>
</comment>
<keyword evidence="3" id="KW-0560">Oxidoreductase</keyword>
<gene>
    <name evidence="5" type="ORF">GCM10010422_47910</name>
</gene>
<organism evidence="5 6">
    <name type="scientific">Streptomyces graminearus</name>
    <dbReference type="NCBI Taxonomy" id="284030"/>
    <lineage>
        <taxon>Bacteria</taxon>
        <taxon>Bacillati</taxon>
        <taxon>Actinomycetota</taxon>
        <taxon>Actinomycetes</taxon>
        <taxon>Kitasatosporales</taxon>
        <taxon>Streptomycetaceae</taxon>
        <taxon>Streptomyces</taxon>
    </lineage>
</organism>
<dbReference type="InterPro" id="IPR023210">
    <property type="entry name" value="NADP_OxRdtase_dom"/>
</dbReference>
<reference evidence="6" key="1">
    <citation type="journal article" date="2019" name="Int. J. Syst. Evol. Microbiol.">
        <title>The Global Catalogue of Microorganisms (GCM) 10K type strain sequencing project: providing services to taxonomists for standard genome sequencing and annotation.</title>
        <authorList>
            <consortium name="The Broad Institute Genomics Platform"/>
            <consortium name="The Broad Institute Genome Sequencing Center for Infectious Disease"/>
            <person name="Wu L."/>
            <person name="Ma J."/>
        </authorList>
    </citation>
    <scope>NUCLEOTIDE SEQUENCE [LARGE SCALE GENOMIC DNA]</scope>
    <source>
        <strain evidence="6">JCM 6923</strain>
    </source>
</reference>
<dbReference type="SUPFAM" id="SSF51430">
    <property type="entry name" value="NAD(P)-linked oxidoreductase"/>
    <property type="match status" value="1"/>
</dbReference>